<comment type="caution">
    <text evidence="2">The sequence shown here is derived from an EMBL/GenBank/DDBJ whole genome shotgun (WGS) entry which is preliminary data.</text>
</comment>
<dbReference type="EMBL" id="JBHSIV010000020">
    <property type="protein sequence ID" value="MFC5064138.1"/>
    <property type="molecule type" value="Genomic_DNA"/>
</dbReference>
<feature type="region of interest" description="Disordered" evidence="1">
    <location>
        <begin position="20"/>
        <end position="40"/>
    </location>
</feature>
<dbReference type="InterPro" id="IPR029058">
    <property type="entry name" value="AB_hydrolase_fold"/>
</dbReference>
<proteinExistence type="predicted"/>
<evidence type="ECO:0000313" key="2">
    <source>
        <dbReference type="EMBL" id="MFC5064138.1"/>
    </source>
</evidence>
<reference evidence="3" key="1">
    <citation type="journal article" date="2019" name="Int. J. Syst. Evol. Microbiol.">
        <title>The Global Catalogue of Microorganisms (GCM) 10K type strain sequencing project: providing services to taxonomists for standard genome sequencing and annotation.</title>
        <authorList>
            <consortium name="The Broad Institute Genomics Platform"/>
            <consortium name="The Broad Institute Genome Sequencing Center for Infectious Disease"/>
            <person name="Wu L."/>
            <person name="Ma J."/>
        </authorList>
    </citation>
    <scope>NUCLEOTIDE SEQUENCE [LARGE SCALE GENOMIC DNA]</scope>
    <source>
        <strain evidence="3">CGMCC 4.7093</strain>
    </source>
</reference>
<evidence type="ECO:0000256" key="1">
    <source>
        <dbReference type="SAM" id="MobiDB-lite"/>
    </source>
</evidence>
<sequence>MASTTRTGRVLLGAMEWAGQAAMRRPAEPRPGPDTTRAAEPGPVVVVGGFFATAPVMAPLAEGLTARGHEVRTVVEGAAAGCARRATDSLTREVEALAVRHGRPVHLVGHSRGGQFARVATARVPRSVASLTTLGTPFALYGLGSVALGIGGAVAVAGSLGVPGLATLTCLLGDCCRSYRADLTDPWAAGVPYTTITGADDRTVPGAAGHDEGSVQVAVPGGHLDLLTSARAHHAVAEAIDRAALAARAA</sequence>
<dbReference type="RefSeq" id="WP_378037487.1">
    <property type="nucleotide sequence ID" value="NZ_JBHSIV010000020.1"/>
</dbReference>
<dbReference type="SUPFAM" id="SSF53474">
    <property type="entry name" value="alpha/beta-Hydrolases"/>
    <property type="match status" value="1"/>
</dbReference>
<accession>A0ABV9YQ19</accession>
<protein>
    <submittedName>
        <fullName evidence="2">Esterase/lipase family protein</fullName>
    </submittedName>
</protein>
<name>A0ABV9YQ19_9PSEU</name>
<dbReference type="Proteomes" id="UP001595947">
    <property type="component" value="Unassembled WGS sequence"/>
</dbReference>
<dbReference type="Gene3D" id="3.40.50.1820">
    <property type="entry name" value="alpha/beta hydrolase"/>
    <property type="match status" value="1"/>
</dbReference>
<organism evidence="2 3">
    <name type="scientific">Actinomycetospora atypica</name>
    <dbReference type="NCBI Taxonomy" id="1290095"/>
    <lineage>
        <taxon>Bacteria</taxon>
        <taxon>Bacillati</taxon>
        <taxon>Actinomycetota</taxon>
        <taxon>Actinomycetes</taxon>
        <taxon>Pseudonocardiales</taxon>
        <taxon>Pseudonocardiaceae</taxon>
        <taxon>Actinomycetospora</taxon>
    </lineage>
</organism>
<keyword evidence="3" id="KW-1185">Reference proteome</keyword>
<gene>
    <name evidence="2" type="ORF">ACFPBZ_18090</name>
</gene>
<evidence type="ECO:0000313" key="3">
    <source>
        <dbReference type="Proteomes" id="UP001595947"/>
    </source>
</evidence>